<organism evidence="1 2">
    <name type="scientific">Candidatus Methanogaster sp</name>
    <dbReference type="NCBI Taxonomy" id="3386292"/>
    <lineage>
        <taxon>Archaea</taxon>
        <taxon>Methanobacteriati</taxon>
        <taxon>Methanobacteriota</taxon>
        <taxon>Stenosarchaea group</taxon>
        <taxon>Methanomicrobia</taxon>
        <taxon>Methanosarcinales</taxon>
        <taxon>ANME-2 cluster</taxon>
        <taxon>Candidatus Methanogasteraceae</taxon>
        <taxon>Candidatus Methanogaster</taxon>
    </lineage>
</organism>
<evidence type="ECO:0000313" key="1">
    <source>
        <dbReference type="EMBL" id="PXF61637.1"/>
    </source>
</evidence>
<gene>
    <name evidence="1" type="ORF">C4B59_03570</name>
</gene>
<protein>
    <submittedName>
        <fullName evidence="1">Uncharacterized protein</fullName>
    </submittedName>
</protein>
<accession>A0AC61L5J3</accession>
<reference evidence="1" key="1">
    <citation type="submission" date="2018-01" db="EMBL/GenBank/DDBJ databases">
        <authorList>
            <person name="Krukenberg V."/>
        </authorList>
    </citation>
    <scope>NUCLEOTIDE SEQUENCE</scope>
    <source>
        <strain evidence="1">E20ANME2</strain>
    </source>
</reference>
<evidence type="ECO:0000313" key="2">
    <source>
        <dbReference type="Proteomes" id="UP000248329"/>
    </source>
</evidence>
<sequence length="266" mass="30974">MAKSTETHTEEEQERIDAVNRYQRGERPSKICKSLGRSRPWLQKWVGRYNSLDKSSEKEWFKEESRAPKNVHRKTDSEIEHPVVNVRKSLMEGKTEDTKYRCIGAVEIQFRMHELGYSEDDTPSLSTIKRIVKRNGMVVQKKKRYIRCKSKKRYTLLNPTNANEVHQMDFVGPRHIKGYGRISSLNLIDVVSSKAHIRQYAGQTMDNVIEFLLDCWTKNAIPKYLQMDNGASFIGDLIHPRHFSRVVRFCLHLGVEPVFIDQVSHG</sequence>
<comment type="caution">
    <text evidence="1">The sequence shown here is derived from an EMBL/GenBank/DDBJ whole genome shotgun (WGS) entry which is preliminary data.</text>
</comment>
<name>A0AC61L5J3_9EURY</name>
<dbReference type="EMBL" id="PQXF01000004">
    <property type="protein sequence ID" value="PXF61637.1"/>
    <property type="molecule type" value="Genomic_DNA"/>
</dbReference>
<dbReference type="Proteomes" id="UP000248329">
    <property type="component" value="Unassembled WGS sequence"/>
</dbReference>
<proteinExistence type="predicted"/>